<accession>A0A1I5KJ40</accession>
<dbReference type="Gene3D" id="3.30.530.20">
    <property type="match status" value="1"/>
</dbReference>
<evidence type="ECO:0000313" key="2">
    <source>
        <dbReference type="Proteomes" id="UP000199137"/>
    </source>
</evidence>
<dbReference type="AlphaFoldDB" id="A0A1I5KJ40"/>
<dbReference type="OrthoDB" id="4483486at2"/>
<dbReference type="InterPro" id="IPR023393">
    <property type="entry name" value="START-like_dom_sf"/>
</dbReference>
<name>A0A1I5KJ40_9PSEU</name>
<dbReference type="RefSeq" id="WP_093573567.1">
    <property type="nucleotide sequence ID" value="NZ_FOWC01000003.1"/>
</dbReference>
<dbReference type="STRING" id="112413.SAMN05421854_103200"/>
<organism evidence="1 2">
    <name type="scientific">Amycolatopsis rubida</name>
    <dbReference type="NCBI Taxonomy" id="112413"/>
    <lineage>
        <taxon>Bacteria</taxon>
        <taxon>Bacillati</taxon>
        <taxon>Actinomycetota</taxon>
        <taxon>Actinomycetes</taxon>
        <taxon>Pseudonocardiales</taxon>
        <taxon>Pseudonocardiaceae</taxon>
        <taxon>Amycolatopsis</taxon>
    </lineage>
</organism>
<sequence>MIEVSRVVPVPPETVFDVLADGWSYAGWVVGSSHIRAVDDGWPAEGARIHHSVGAWPLQLEDTTSVQAVVPRVSLFLEARGGILGTADITIILAPHGDGETLVRMAETVRTGIGGLLPESLQRLLLSPRNEESLARLSDLAAGRAGRSQP</sequence>
<dbReference type="Proteomes" id="UP000199137">
    <property type="component" value="Unassembled WGS sequence"/>
</dbReference>
<dbReference type="Pfam" id="PF10604">
    <property type="entry name" value="Polyketide_cyc2"/>
    <property type="match status" value="1"/>
</dbReference>
<reference evidence="1 2" key="1">
    <citation type="submission" date="2016-10" db="EMBL/GenBank/DDBJ databases">
        <authorList>
            <person name="de Groot N.N."/>
        </authorList>
    </citation>
    <scope>NUCLEOTIDE SEQUENCE [LARGE SCALE GENOMIC DNA]</scope>
    <source>
        <strain evidence="1 2">DSM 44637</strain>
    </source>
</reference>
<dbReference type="EMBL" id="FOWC01000003">
    <property type="protein sequence ID" value="SFO84571.1"/>
    <property type="molecule type" value="Genomic_DNA"/>
</dbReference>
<dbReference type="CDD" id="cd07812">
    <property type="entry name" value="SRPBCC"/>
    <property type="match status" value="1"/>
</dbReference>
<dbReference type="InterPro" id="IPR019587">
    <property type="entry name" value="Polyketide_cyclase/dehydratase"/>
</dbReference>
<evidence type="ECO:0000313" key="1">
    <source>
        <dbReference type="EMBL" id="SFO84571.1"/>
    </source>
</evidence>
<protein>
    <submittedName>
        <fullName evidence="1">Polyketide cyclase / dehydrase and lipid transport</fullName>
    </submittedName>
</protein>
<dbReference type="SUPFAM" id="SSF55961">
    <property type="entry name" value="Bet v1-like"/>
    <property type="match status" value="1"/>
</dbReference>
<gene>
    <name evidence="1" type="ORF">SAMN05421854_103200</name>
</gene>
<proteinExistence type="predicted"/>